<sequence>MKTSEILSRLLAGKRAVVFDFDNVLVDSEPYHFEAYNIVFSKRGHALDREEYWLEWTSRGGGAEGEIARHGLPVDPDEIRREKDPIYSEFCRTSIELFPAAEEIVRTLAGAGYTLAVASGSYEHDIRTILAANGLEPLF</sequence>
<dbReference type="InterPro" id="IPR023214">
    <property type="entry name" value="HAD_sf"/>
</dbReference>
<dbReference type="SUPFAM" id="SSF56784">
    <property type="entry name" value="HAD-like"/>
    <property type="match status" value="1"/>
</dbReference>
<dbReference type="Pfam" id="PF00702">
    <property type="entry name" value="Hydrolase"/>
    <property type="match status" value="1"/>
</dbReference>
<organism evidence="1">
    <name type="scientific">Eiseniibacteriota bacterium</name>
    <dbReference type="NCBI Taxonomy" id="2212470"/>
    <lineage>
        <taxon>Bacteria</taxon>
        <taxon>Candidatus Eiseniibacteriota</taxon>
    </lineage>
</organism>
<name>A0A7V2AV03_UNCEI</name>
<feature type="non-terminal residue" evidence="1">
    <location>
        <position position="139"/>
    </location>
</feature>
<dbReference type="AlphaFoldDB" id="A0A7V2AV03"/>
<dbReference type="Gene3D" id="3.40.50.1000">
    <property type="entry name" value="HAD superfamily/HAD-like"/>
    <property type="match status" value="1"/>
</dbReference>
<protein>
    <submittedName>
        <fullName evidence="1">HAD family phosphatase</fullName>
    </submittedName>
</protein>
<reference evidence="1" key="1">
    <citation type="journal article" date="2020" name="mSystems">
        <title>Genome- and Community-Level Interaction Insights into Carbon Utilization and Element Cycling Functions of Hydrothermarchaeota in Hydrothermal Sediment.</title>
        <authorList>
            <person name="Zhou Z."/>
            <person name="Liu Y."/>
            <person name="Xu W."/>
            <person name="Pan J."/>
            <person name="Luo Z.H."/>
            <person name="Li M."/>
        </authorList>
    </citation>
    <scope>NUCLEOTIDE SEQUENCE [LARGE SCALE GENOMIC DNA]</scope>
    <source>
        <strain evidence="1">SpSt-1233</strain>
    </source>
</reference>
<dbReference type="Proteomes" id="UP000886069">
    <property type="component" value="Unassembled WGS sequence"/>
</dbReference>
<dbReference type="GO" id="GO:0006281">
    <property type="term" value="P:DNA repair"/>
    <property type="evidence" value="ECO:0007669"/>
    <property type="project" value="TreeGrafter"/>
</dbReference>
<dbReference type="PANTHER" id="PTHR43434:SF1">
    <property type="entry name" value="PHOSPHOGLYCOLATE PHOSPHATASE"/>
    <property type="match status" value="1"/>
</dbReference>
<dbReference type="EMBL" id="DSEC01000315">
    <property type="protein sequence ID" value="HER43694.1"/>
    <property type="molecule type" value="Genomic_DNA"/>
</dbReference>
<comment type="caution">
    <text evidence="1">The sequence shown here is derived from an EMBL/GenBank/DDBJ whole genome shotgun (WGS) entry which is preliminary data.</text>
</comment>
<dbReference type="Gene3D" id="1.10.150.240">
    <property type="entry name" value="Putative phosphatase, domain 2"/>
    <property type="match status" value="1"/>
</dbReference>
<proteinExistence type="predicted"/>
<dbReference type="InterPro" id="IPR036412">
    <property type="entry name" value="HAD-like_sf"/>
</dbReference>
<evidence type="ECO:0000313" key="1">
    <source>
        <dbReference type="EMBL" id="HER43694.1"/>
    </source>
</evidence>
<dbReference type="InterPro" id="IPR023198">
    <property type="entry name" value="PGP-like_dom2"/>
</dbReference>
<dbReference type="InterPro" id="IPR050155">
    <property type="entry name" value="HAD-like_hydrolase_sf"/>
</dbReference>
<gene>
    <name evidence="1" type="ORF">ENO08_04465</name>
</gene>
<accession>A0A7V2AV03</accession>
<dbReference type="GO" id="GO:0008967">
    <property type="term" value="F:phosphoglycolate phosphatase activity"/>
    <property type="evidence" value="ECO:0007669"/>
    <property type="project" value="TreeGrafter"/>
</dbReference>
<dbReference type="PANTHER" id="PTHR43434">
    <property type="entry name" value="PHOSPHOGLYCOLATE PHOSPHATASE"/>
    <property type="match status" value="1"/>
</dbReference>